<feature type="domain" description="Carboxyltransferase" evidence="4">
    <location>
        <begin position="5"/>
        <end position="206"/>
    </location>
</feature>
<organism evidence="5 6">
    <name type="scientific">Acidaminobacter hydrogenoformans DSM 2784</name>
    <dbReference type="NCBI Taxonomy" id="1120920"/>
    <lineage>
        <taxon>Bacteria</taxon>
        <taxon>Bacillati</taxon>
        <taxon>Bacillota</taxon>
        <taxon>Clostridia</taxon>
        <taxon>Peptostreptococcales</taxon>
        <taxon>Acidaminobacteraceae</taxon>
        <taxon>Acidaminobacter</taxon>
    </lineage>
</organism>
<dbReference type="EMBL" id="FMWL01000003">
    <property type="protein sequence ID" value="SCZ77904.1"/>
    <property type="molecule type" value="Genomic_DNA"/>
</dbReference>
<keyword evidence="1" id="KW-0547">Nucleotide-binding</keyword>
<dbReference type="InterPro" id="IPR010016">
    <property type="entry name" value="PxpB"/>
</dbReference>
<dbReference type="InterPro" id="IPR003833">
    <property type="entry name" value="CT_C_D"/>
</dbReference>
<dbReference type="InterPro" id="IPR029000">
    <property type="entry name" value="Cyclophilin-like_dom_sf"/>
</dbReference>
<keyword evidence="6" id="KW-1185">Reference proteome</keyword>
<evidence type="ECO:0000256" key="1">
    <source>
        <dbReference type="ARBA" id="ARBA00022741"/>
    </source>
</evidence>
<dbReference type="Gene3D" id="2.40.100.10">
    <property type="entry name" value="Cyclophilin-like"/>
    <property type="match status" value="1"/>
</dbReference>
<dbReference type="OrthoDB" id="9778567at2"/>
<dbReference type="GO" id="GO:0016787">
    <property type="term" value="F:hydrolase activity"/>
    <property type="evidence" value="ECO:0007669"/>
    <property type="project" value="UniProtKB-KW"/>
</dbReference>
<evidence type="ECO:0000256" key="3">
    <source>
        <dbReference type="ARBA" id="ARBA00022840"/>
    </source>
</evidence>
<dbReference type="STRING" id="1120920.SAMN03080599_01003"/>
<dbReference type="PANTHER" id="PTHR34698:SF2">
    <property type="entry name" value="5-OXOPROLINASE SUBUNIT B"/>
    <property type="match status" value="1"/>
</dbReference>
<evidence type="ECO:0000259" key="4">
    <source>
        <dbReference type="SMART" id="SM00796"/>
    </source>
</evidence>
<reference evidence="5 6" key="1">
    <citation type="submission" date="2016-10" db="EMBL/GenBank/DDBJ databases">
        <authorList>
            <person name="de Groot N.N."/>
        </authorList>
    </citation>
    <scope>NUCLEOTIDE SEQUENCE [LARGE SCALE GENOMIC DNA]</scope>
    <source>
        <strain evidence="5 6">DSM 2784</strain>
    </source>
</reference>
<evidence type="ECO:0000313" key="6">
    <source>
        <dbReference type="Proteomes" id="UP000199208"/>
    </source>
</evidence>
<dbReference type="SUPFAM" id="SSF160467">
    <property type="entry name" value="PH0987 N-terminal domain-like"/>
    <property type="match status" value="1"/>
</dbReference>
<protein>
    <submittedName>
        <fullName evidence="5">Sensor histidine kinase inhibitor, KipI family</fullName>
    </submittedName>
</protein>
<dbReference type="Pfam" id="PF02682">
    <property type="entry name" value="CT_C_D"/>
    <property type="match status" value="1"/>
</dbReference>
<keyword evidence="2" id="KW-0378">Hydrolase</keyword>
<dbReference type="SMART" id="SM00796">
    <property type="entry name" value="AHS1"/>
    <property type="match status" value="1"/>
</dbReference>
<dbReference type="RefSeq" id="WP_092589784.1">
    <property type="nucleotide sequence ID" value="NZ_FMWL01000003.1"/>
</dbReference>
<dbReference type="NCBIfam" id="TIGR00370">
    <property type="entry name" value="5-oxoprolinase subunit PxpB"/>
    <property type="match status" value="1"/>
</dbReference>
<evidence type="ECO:0000256" key="2">
    <source>
        <dbReference type="ARBA" id="ARBA00022801"/>
    </source>
</evidence>
<dbReference type="PANTHER" id="PTHR34698">
    <property type="entry name" value="5-OXOPROLINASE SUBUNIT B"/>
    <property type="match status" value="1"/>
</dbReference>
<dbReference type="AlphaFoldDB" id="A0A1G5RUW3"/>
<evidence type="ECO:0000313" key="5">
    <source>
        <dbReference type="EMBL" id="SCZ77904.1"/>
    </source>
</evidence>
<dbReference type="SUPFAM" id="SSF50891">
    <property type="entry name" value="Cyclophilin-like"/>
    <property type="match status" value="1"/>
</dbReference>
<proteinExistence type="predicted"/>
<gene>
    <name evidence="5" type="ORF">SAMN03080599_01003</name>
</gene>
<sequence>MDTELRLAPSGDLALVASFGNEISEALNTKVRSLMLALQKVNVEGIVEMTPTYCSLMIHYDPLHIGYEALCEKVRNTLGGLDDIELPEPMIIEIPTLYGGEYGPDLEFVAKHNGLTPEEVVEIHASKSYRIYMLGFTPGFPYLGGMDERIATPRLETPRTKIAGGSVGIAGAQTGIYPIDSPGGWQIIGRTPVPLYDPLSEEPILLKAGESIRFVPIDQETYDRMSREAQDKAREGRA</sequence>
<dbReference type="GO" id="GO:0005524">
    <property type="term" value="F:ATP binding"/>
    <property type="evidence" value="ECO:0007669"/>
    <property type="project" value="UniProtKB-KW"/>
</dbReference>
<accession>A0A1G5RUW3</accession>
<dbReference type="Gene3D" id="3.30.1360.40">
    <property type="match status" value="1"/>
</dbReference>
<name>A0A1G5RUW3_9FIRM</name>
<keyword evidence="3" id="KW-0067">ATP-binding</keyword>
<dbReference type="Proteomes" id="UP000199208">
    <property type="component" value="Unassembled WGS sequence"/>
</dbReference>